<keyword evidence="1" id="KW-0472">Membrane</keyword>
<name>A0A1G2CH28_9BACT</name>
<comment type="caution">
    <text evidence="2">The sequence shown here is derived from an EMBL/GenBank/DDBJ whole genome shotgun (WGS) entry which is preliminary data.</text>
</comment>
<organism evidence="2 3">
    <name type="scientific">Candidatus Liptonbacteria bacterium RIFCSPLOWO2_01_FULL_56_20</name>
    <dbReference type="NCBI Taxonomy" id="1798652"/>
    <lineage>
        <taxon>Bacteria</taxon>
        <taxon>Candidatus Liptoniibacteriota</taxon>
    </lineage>
</organism>
<dbReference type="EMBL" id="MHLC01000028">
    <property type="protein sequence ID" value="OGZ00714.1"/>
    <property type="molecule type" value="Genomic_DNA"/>
</dbReference>
<keyword evidence="1" id="KW-0812">Transmembrane</keyword>
<dbReference type="Proteomes" id="UP000178495">
    <property type="component" value="Unassembled WGS sequence"/>
</dbReference>
<reference evidence="2 3" key="1">
    <citation type="journal article" date="2016" name="Nat. Commun.">
        <title>Thousands of microbial genomes shed light on interconnected biogeochemical processes in an aquifer system.</title>
        <authorList>
            <person name="Anantharaman K."/>
            <person name="Brown C.T."/>
            <person name="Hug L.A."/>
            <person name="Sharon I."/>
            <person name="Castelle C.J."/>
            <person name="Probst A.J."/>
            <person name="Thomas B.C."/>
            <person name="Singh A."/>
            <person name="Wilkins M.J."/>
            <person name="Karaoz U."/>
            <person name="Brodie E.L."/>
            <person name="Williams K.H."/>
            <person name="Hubbard S.S."/>
            <person name="Banfield J.F."/>
        </authorList>
    </citation>
    <scope>NUCLEOTIDE SEQUENCE [LARGE SCALE GENOMIC DNA]</scope>
</reference>
<evidence type="ECO:0000313" key="3">
    <source>
        <dbReference type="Proteomes" id="UP000178495"/>
    </source>
</evidence>
<keyword evidence="1" id="KW-1133">Transmembrane helix</keyword>
<evidence type="ECO:0000256" key="1">
    <source>
        <dbReference type="SAM" id="Phobius"/>
    </source>
</evidence>
<gene>
    <name evidence="2" type="ORF">A3A43_00795</name>
</gene>
<accession>A0A1G2CH28</accession>
<sequence length="156" mass="16996">MDRVSLPIKSIIVTAAALLVLAAAFWFSWLAKQPKSYELAGRIERIEGNSIFLNGVYQVPDRPDLTVPENAKEVEVVVTAATRFVKTVLYLPSAAELEKTGGMYRPDDLRREEVAGAFDDIKNGGVDGIFAAAGKNVYGKSKFEASEVRYISAVAP</sequence>
<feature type="transmembrane region" description="Helical" evidence="1">
    <location>
        <begin position="6"/>
        <end position="27"/>
    </location>
</feature>
<protein>
    <submittedName>
        <fullName evidence="2">Uncharacterized protein</fullName>
    </submittedName>
</protein>
<proteinExistence type="predicted"/>
<dbReference type="AlphaFoldDB" id="A0A1G2CH28"/>
<evidence type="ECO:0000313" key="2">
    <source>
        <dbReference type="EMBL" id="OGZ00714.1"/>
    </source>
</evidence>
<dbReference type="STRING" id="1798652.A3A43_00795"/>